<comment type="similarity">
    <text evidence="6 7">Belongs to the RNA polymerase beta chain family.</text>
</comment>
<dbReference type="Pfam" id="PF04565">
    <property type="entry name" value="RNA_pol_Rpb2_3"/>
    <property type="match status" value="1"/>
</dbReference>
<dbReference type="NCBIfam" id="TIGR02013">
    <property type="entry name" value="rpoB"/>
    <property type="match status" value="1"/>
</dbReference>
<dbReference type="InterPro" id="IPR007121">
    <property type="entry name" value="RNA_pol_bsu_CS"/>
</dbReference>
<dbReference type="RefSeq" id="WP_263607811.1">
    <property type="nucleotide sequence ID" value="NZ_JAOVQM010000002.1"/>
</dbReference>
<dbReference type="InterPro" id="IPR007645">
    <property type="entry name" value="RNA_pol_Rpb2_3"/>
</dbReference>
<evidence type="ECO:0000256" key="2">
    <source>
        <dbReference type="ARBA" id="ARBA00022679"/>
    </source>
</evidence>
<feature type="domain" description="DNA-directed RNA polymerase beta subunit external 1" evidence="14">
    <location>
        <begin position="831"/>
        <end position="901"/>
    </location>
</feature>
<dbReference type="InterPro" id="IPR007642">
    <property type="entry name" value="RNA_pol_Rpb2_2"/>
</dbReference>
<dbReference type="InterPro" id="IPR037034">
    <property type="entry name" value="RNA_pol_Rpb2_2_sf"/>
</dbReference>
<dbReference type="Pfam" id="PF04561">
    <property type="entry name" value="RNA_pol_Rpb2_2"/>
    <property type="match status" value="2"/>
</dbReference>
<evidence type="ECO:0000256" key="3">
    <source>
        <dbReference type="ARBA" id="ARBA00022695"/>
    </source>
</evidence>
<evidence type="ECO:0000313" key="15">
    <source>
        <dbReference type="EMBL" id="MCV2231672.1"/>
    </source>
</evidence>
<evidence type="ECO:0000256" key="4">
    <source>
        <dbReference type="ARBA" id="ARBA00023163"/>
    </source>
</evidence>
<name>A0ABT2Y4L5_9MOLU</name>
<dbReference type="InterPro" id="IPR015712">
    <property type="entry name" value="DNA-dir_RNA_pol_su2"/>
</dbReference>
<dbReference type="Pfam" id="PF10385">
    <property type="entry name" value="RNA_pol_Rpb2_45"/>
    <property type="match status" value="1"/>
</dbReference>
<feature type="domain" description="RNA polymerase Rpb2" evidence="11">
    <location>
        <begin position="140"/>
        <end position="288"/>
    </location>
</feature>
<dbReference type="Gene3D" id="3.90.1110.10">
    <property type="entry name" value="RNA polymerase Rpb2, domain 2"/>
    <property type="match status" value="1"/>
</dbReference>
<dbReference type="InterPro" id="IPR007120">
    <property type="entry name" value="DNA-dir_RNAP_su2_dom"/>
</dbReference>
<proteinExistence type="inferred from homology"/>
<dbReference type="Gene3D" id="3.90.1800.10">
    <property type="entry name" value="RNA polymerase alpha subunit dimerisation domain"/>
    <property type="match status" value="1"/>
</dbReference>
<dbReference type="InterPro" id="IPR019462">
    <property type="entry name" value="DNA-dir_RNA_pol_bsu_external_1"/>
</dbReference>
<keyword evidence="2 6" id="KW-0808">Transferase</keyword>
<dbReference type="Pfam" id="PF00562">
    <property type="entry name" value="RNA_pol_Rpb2_6"/>
    <property type="match status" value="1"/>
</dbReference>
<dbReference type="PANTHER" id="PTHR20856">
    <property type="entry name" value="DNA-DIRECTED RNA POLYMERASE I SUBUNIT 2"/>
    <property type="match status" value="1"/>
</dbReference>
<keyword evidence="1 6" id="KW-0240">DNA-directed RNA polymerase</keyword>
<sequence>MGYRTVQYGKKAVRRNYSKMRHEIELPDLIELQTKSFDWFVNEGLAKLFEDISPIESYNGDFKLYFTNHRFEEPKYDIVQSKIRDTSYSRPLFVTVRLENVIQGTVIEKQLFMGDFQYMTPVGTFIINGAERVVVSQIVRSAGVYFTSDFDKKTNTHRYLSQVIPTRGAWLEYEMGAKNIFYGKLDRSKKVSLTALLQAFGFDGIEEIKKLFPTYKKMLDETFKKDEKEGILSSDTAIEDLYSKLRQGEKIPVSAAKEFVRTRLFDSRRYDLEEVGRYKFKQKLDITNRLMTIAQGITAPNQPAIYKYAQDVIDPVTKAILVAKDQIVDVASVELLSQHRDALRKVVLSKESSLQNESENEVFGIKTSDLFEQYAKDDILYIPADAKEAGLLVPARTKITPEIRNLIYKNRNNLVFQKKDVNGNNVVEKDASKAKLLVDLYGKIDGITPIEYAKEIIVEQNIVNLLTGEVIVEAGSVLTPEVRQTLLVNREGLNYASLRYLRTFIDHDILLADDSVLFYEGTEVTDEVYFQIYENKQNLKSLEDLKYATVYAKQDIDILEDYRRHESVESQRDHKPIMYCGYEITDENLLELQINRNKLDENVIKYFLVAGKKGEFYRKESQRRATFVEVIQIKAAKDAKDDKDVIELIGHDSRETRLHITVSDIIASISYYLNLYDGVGKIDDIDHLSNRRLRLIGELLKNQFRIGLAKLEKNIKDKMSTADAKEASLQSLINIKPLTASLKEFFGSSQLSQFMDQINPLAELTQKRRVSALGTGGLARDRAGVEVRDVHESHYGRICPIETPEGPSIGLISSLASYAKVDQYGFIQTPYLKVDKSDPEHPFVTSEYVYFTAGEEEHHIIASADSQTDENGHFKTETVIGRFMGDTRSYPSKKVDYMDVSPKQIVSVATSSIPFLEHDDASRALMGANMQRQAVPLLVPDSPIVGTGIEYRSAKDSGSAIVAHVDGVVTYADGRKIVIAVKPEASIKTTRGKLVYDKDTEFNWEAYDQIRQAKMTDLLRFETYPLTQFLRSNQDTSILQKPIVQIGEKIDKGDVIADGPSINKGELALGRNVVVAFMTWEGYNYEDAVIMSEDLVKNDVYTSIHIDEHQVESRDTKLGKEEITREIPNVSPDALKFLDDRGVVIPGTEVKEGDILVGKITPKGQTEPTPEEKLLQAIFNEKAREVRDTSLKVPHGGGGIVHSIQYFSKSNGDELGPGVNEVIRVYIVKKRKISEGDKMAGRHGNKGVISKILPREDMPYMADGTPVDIMLNPLGVPSRMNIGQVLEIHLGMAAKKLGIKVATPVFDGLTQLDLEQVMAEAGMASDGKQVLYDGRTGEPYENRVSVGVMYMIKLSHMVDDKLHARSVGPYTLVTQQPMGGKAQNGGQRFGEMEVWALYAYGAAHTLKEILTVKSDDIIGRNKVYRAITDGKPIPDSHIPESFRVLTRELQSLGLYVELIDAETGENEVNKSLVDQTNPFERKGGF</sequence>
<evidence type="ECO:0000256" key="8">
    <source>
        <dbReference type="RuleBase" id="RU363031"/>
    </source>
</evidence>
<feature type="domain" description="RNA polymerase Rpb2" evidence="10">
    <location>
        <begin position="1385"/>
        <end position="1459"/>
    </location>
</feature>
<dbReference type="Gene3D" id="2.40.50.100">
    <property type="match status" value="1"/>
</dbReference>
<dbReference type="InterPro" id="IPR007644">
    <property type="entry name" value="RNA_pol_bsu_protrusion"/>
</dbReference>
<comment type="function">
    <text evidence="6 8">DNA-dependent RNA polymerase catalyzes the transcription of DNA into RNA using the four ribonucleoside triphosphates as substrates.</text>
</comment>
<dbReference type="CDD" id="cd00653">
    <property type="entry name" value="RNA_pol_B_RPB2"/>
    <property type="match status" value="1"/>
</dbReference>
<comment type="catalytic activity">
    <reaction evidence="5 6 8">
        <text>RNA(n) + a ribonucleoside 5'-triphosphate = RNA(n+1) + diphosphate</text>
        <dbReference type="Rhea" id="RHEA:21248"/>
        <dbReference type="Rhea" id="RHEA-COMP:14527"/>
        <dbReference type="Rhea" id="RHEA-COMP:17342"/>
        <dbReference type="ChEBI" id="CHEBI:33019"/>
        <dbReference type="ChEBI" id="CHEBI:61557"/>
        <dbReference type="ChEBI" id="CHEBI:140395"/>
        <dbReference type="EC" id="2.7.7.6"/>
    </reaction>
</comment>
<dbReference type="EC" id="2.7.7.6" evidence="6 8"/>
<evidence type="ECO:0000259" key="14">
    <source>
        <dbReference type="Pfam" id="PF10385"/>
    </source>
</evidence>
<keyword evidence="4 6" id="KW-0804">Transcription</keyword>
<evidence type="ECO:0000256" key="7">
    <source>
        <dbReference type="RuleBase" id="RU000434"/>
    </source>
</evidence>
<dbReference type="Pfam" id="PF04563">
    <property type="entry name" value="RNA_pol_Rpb2_1"/>
    <property type="match status" value="1"/>
</dbReference>
<dbReference type="InterPro" id="IPR007641">
    <property type="entry name" value="RNA_pol_Rpb2_7"/>
</dbReference>
<evidence type="ECO:0000259" key="11">
    <source>
        <dbReference type="Pfam" id="PF04561"/>
    </source>
</evidence>
<dbReference type="NCBIfam" id="NF001616">
    <property type="entry name" value="PRK00405.1"/>
    <property type="match status" value="1"/>
</dbReference>
<dbReference type="Pfam" id="PF04560">
    <property type="entry name" value="RNA_pol_Rpb2_7"/>
    <property type="match status" value="1"/>
</dbReference>
<evidence type="ECO:0000259" key="12">
    <source>
        <dbReference type="Pfam" id="PF04563"/>
    </source>
</evidence>
<dbReference type="EMBL" id="JAOVQM010000002">
    <property type="protein sequence ID" value="MCV2231672.1"/>
    <property type="molecule type" value="Genomic_DNA"/>
</dbReference>
<feature type="domain" description="RNA polymerase Rpb2" evidence="13">
    <location>
        <begin position="753"/>
        <end position="821"/>
    </location>
</feature>
<accession>A0ABT2Y4L5</accession>
<feature type="domain" description="RNA polymerase Rpb2" evidence="11">
    <location>
        <begin position="636"/>
        <end position="694"/>
    </location>
</feature>
<dbReference type="Gene3D" id="2.40.270.10">
    <property type="entry name" value="DNA-directed RNA polymerase, subunit 2, domain 6"/>
    <property type="match status" value="3"/>
</dbReference>
<feature type="domain" description="DNA-directed RNA polymerase subunit 2 hybrid-binding" evidence="9">
    <location>
        <begin position="1021"/>
        <end position="1383"/>
    </location>
</feature>
<evidence type="ECO:0000256" key="6">
    <source>
        <dbReference type="HAMAP-Rule" id="MF_01321"/>
    </source>
</evidence>
<evidence type="ECO:0000259" key="10">
    <source>
        <dbReference type="Pfam" id="PF04560"/>
    </source>
</evidence>
<dbReference type="InterPro" id="IPR037033">
    <property type="entry name" value="DNA-dir_RNAP_su2_hyb_sf"/>
</dbReference>
<organism evidence="15 16">
    <name type="scientific">Paracholeplasma manati</name>
    <dbReference type="NCBI Taxonomy" id="591373"/>
    <lineage>
        <taxon>Bacteria</taxon>
        <taxon>Bacillati</taxon>
        <taxon>Mycoplasmatota</taxon>
        <taxon>Mollicutes</taxon>
        <taxon>Acholeplasmatales</taxon>
        <taxon>Acholeplasmataceae</taxon>
        <taxon>Paracholeplasma</taxon>
    </lineage>
</organism>
<feature type="domain" description="RNA polymerase beta subunit protrusion" evidence="12">
    <location>
        <begin position="29"/>
        <end position="739"/>
    </location>
</feature>
<comment type="subunit">
    <text evidence="6 8">The RNAP catalytic core consists of 2 alpha, 1 beta, 1 beta' and 1 omega subunit. When a sigma factor is associated with the core the holoenzyme is formed, which can initiate transcription.</text>
</comment>
<dbReference type="PROSITE" id="PS01166">
    <property type="entry name" value="RNA_POL_BETA"/>
    <property type="match status" value="1"/>
</dbReference>
<dbReference type="GO" id="GO:0000428">
    <property type="term" value="C:DNA-directed RNA polymerase complex"/>
    <property type="evidence" value="ECO:0007669"/>
    <property type="project" value="UniProtKB-KW"/>
</dbReference>
<comment type="caution">
    <text evidence="15">The sequence shown here is derived from an EMBL/GenBank/DDBJ whole genome shotgun (WGS) entry which is preliminary data.</text>
</comment>
<evidence type="ECO:0000313" key="16">
    <source>
        <dbReference type="Proteomes" id="UP001177160"/>
    </source>
</evidence>
<evidence type="ECO:0000259" key="9">
    <source>
        <dbReference type="Pfam" id="PF00562"/>
    </source>
</evidence>
<keyword evidence="16" id="KW-1185">Reference proteome</keyword>
<dbReference type="SUPFAM" id="SSF64484">
    <property type="entry name" value="beta and beta-prime subunits of DNA dependent RNA-polymerase"/>
    <property type="match status" value="2"/>
</dbReference>
<dbReference type="Proteomes" id="UP001177160">
    <property type="component" value="Unassembled WGS sequence"/>
</dbReference>
<evidence type="ECO:0000259" key="13">
    <source>
        <dbReference type="Pfam" id="PF04565"/>
    </source>
</evidence>
<dbReference type="Gene3D" id="2.30.150.10">
    <property type="entry name" value="DNA-directed RNA polymerase, beta subunit, external 1 domain"/>
    <property type="match status" value="1"/>
</dbReference>
<dbReference type="GO" id="GO:0003899">
    <property type="term" value="F:DNA-directed RNA polymerase activity"/>
    <property type="evidence" value="ECO:0007669"/>
    <property type="project" value="UniProtKB-EC"/>
</dbReference>
<reference evidence="15" key="1">
    <citation type="submission" date="2022-09" db="EMBL/GenBank/DDBJ databases">
        <title>Novel Mycoplasma species identified in domestic and wild animals.</title>
        <authorList>
            <person name="Volokhov D.V."/>
            <person name="Furtak V.A."/>
            <person name="Zagorodnyaya T.A."/>
        </authorList>
    </citation>
    <scope>NUCLEOTIDE SEQUENCE</scope>
    <source>
        <strain evidence="15">Oakley</strain>
    </source>
</reference>
<dbReference type="Gene3D" id="3.90.1100.10">
    <property type="match status" value="1"/>
</dbReference>
<gene>
    <name evidence="6" type="primary">rpoB</name>
    <name evidence="15" type="ORF">N7548_02420</name>
</gene>
<evidence type="ECO:0000256" key="5">
    <source>
        <dbReference type="ARBA" id="ARBA00048552"/>
    </source>
</evidence>
<dbReference type="InterPro" id="IPR010243">
    <property type="entry name" value="RNA_pol_bsu_bac"/>
</dbReference>
<dbReference type="InterPro" id="IPR042107">
    <property type="entry name" value="DNA-dir_RNA_pol_bsu_ext_1_sf"/>
</dbReference>
<protein>
    <recommendedName>
        <fullName evidence="6 8">DNA-directed RNA polymerase subunit beta</fullName>
        <shortName evidence="6">RNAP subunit beta</shortName>
        <ecNumber evidence="6 8">2.7.7.6</ecNumber>
    </recommendedName>
    <alternativeName>
        <fullName evidence="6">RNA polymerase subunit beta</fullName>
    </alternativeName>
    <alternativeName>
        <fullName evidence="6">Transcriptase subunit beta</fullName>
    </alternativeName>
</protein>
<dbReference type="HAMAP" id="MF_01321">
    <property type="entry name" value="RNApol_bact_RpoB"/>
    <property type="match status" value="1"/>
</dbReference>
<evidence type="ECO:0000256" key="1">
    <source>
        <dbReference type="ARBA" id="ARBA00022478"/>
    </source>
</evidence>
<keyword evidence="3 6" id="KW-0548">Nucleotidyltransferase</keyword>